<dbReference type="AlphaFoldDB" id="D2PXV4"/>
<evidence type="ECO:0000256" key="11">
    <source>
        <dbReference type="ARBA" id="ARBA00032305"/>
    </source>
</evidence>
<dbReference type="GO" id="GO:0032259">
    <property type="term" value="P:methylation"/>
    <property type="evidence" value="ECO:0007669"/>
    <property type="project" value="UniProtKB-KW"/>
</dbReference>
<keyword evidence="14" id="KW-0808">Transferase</keyword>
<accession>D2PXV4</accession>
<organism evidence="14 15">
    <name type="scientific">Kribbella flavida (strain DSM 17836 / JCM 10339 / NBRC 14399)</name>
    <dbReference type="NCBI Taxonomy" id="479435"/>
    <lineage>
        <taxon>Bacteria</taxon>
        <taxon>Bacillati</taxon>
        <taxon>Actinomycetota</taxon>
        <taxon>Actinomycetes</taxon>
        <taxon>Propionibacteriales</taxon>
        <taxon>Kribbellaceae</taxon>
        <taxon>Kribbella</taxon>
    </lineage>
</organism>
<dbReference type="Proteomes" id="UP000007967">
    <property type="component" value="Chromosome"/>
</dbReference>
<feature type="binding site" evidence="13">
    <location>
        <position position="118"/>
    </location>
    <ligand>
        <name>substrate</name>
    </ligand>
</feature>
<comment type="cofactor">
    <cofactor evidence="2">
        <name>a divalent metal cation</name>
        <dbReference type="ChEBI" id="CHEBI:60240"/>
    </cofactor>
</comment>
<dbReference type="Gene3D" id="3.50.30.40">
    <property type="entry name" value="Ribonuclease E inhibitor RraA/RraA-like"/>
    <property type="match status" value="1"/>
</dbReference>
<dbReference type="PANTHER" id="PTHR33254">
    <property type="entry name" value="4-HYDROXY-4-METHYL-2-OXOGLUTARATE ALDOLASE 3-RELATED"/>
    <property type="match status" value="1"/>
</dbReference>
<evidence type="ECO:0000256" key="2">
    <source>
        <dbReference type="ARBA" id="ARBA00001968"/>
    </source>
</evidence>
<evidence type="ECO:0000313" key="14">
    <source>
        <dbReference type="EMBL" id="ADB33560.1"/>
    </source>
</evidence>
<keyword evidence="15" id="KW-1185">Reference proteome</keyword>
<keyword evidence="13" id="KW-0460">Magnesium</keyword>
<feature type="binding site" evidence="13">
    <location>
        <begin position="96"/>
        <end position="99"/>
    </location>
    <ligand>
        <name>substrate</name>
    </ligand>
</feature>
<evidence type="ECO:0000256" key="4">
    <source>
        <dbReference type="ARBA" id="ARBA00011233"/>
    </source>
</evidence>
<evidence type="ECO:0000256" key="9">
    <source>
        <dbReference type="ARBA" id="ARBA00029596"/>
    </source>
</evidence>
<evidence type="ECO:0000313" key="15">
    <source>
        <dbReference type="Proteomes" id="UP000007967"/>
    </source>
</evidence>
<reference evidence="15" key="1">
    <citation type="submission" date="2009-09" db="EMBL/GenBank/DDBJ databases">
        <title>The complete genome of Kribbella flavida DSM 17836.</title>
        <authorList>
            <consortium name="US DOE Joint Genome Institute (JGI-PGF)"/>
            <person name="Lucas S."/>
            <person name="Copeland A."/>
            <person name="Lapidus A."/>
            <person name="Glavina del Rio T."/>
            <person name="Dalin E."/>
            <person name="Tice H."/>
            <person name="Bruce D."/>
            <person name="Goodwin L."/>
            <person name="Pitluck S."/>
            <person name="Kyrpides N."/>
            <person name="Mavromatis K."/>
            <person name="Ivanova N."/>
            <person name="Saunders E."/>
            <person name="Brettin T."/>
            <person name="Detter J.C."/>
            <person name="Han C."/>
            <person name="Larimer F."/>
            <person name="Land M."/>
            <person name="Hauser L."/>
            <person name="Markowitz V."/>
            <person name="Cheng J.-F."/>
            <person name="Hugenholtz P."/>
            <person name="Woyke T."/>
            <person name="Wu D."/>
            <person name="Pukall R."/>
            <person name="Klenk H.-P."/>
            <person name="Eisen J.A."/>
        </authorList>
    </citation>
    <scope>NUCLEOTIDE SEQUENCE [LARGE SCALE GENOMIC DNA]</scope>
    <source>
        <strain evidence="15">DSM 17836 / JCM 10339 / NBRC 14399</strain>
    </source>
</reference>
<gene>
    <name evidence="14" type="ordered locus">Kfla_4533</name>
</gene>
<reference evidence="14 15" key="2">
    <citation type="journal article" date="2010" name="Stand. Genomic Sci.">
        <title>Complete genome sequence of Kribbella flavida type strain (IFO 14399).</title>
        <authorList>
            <person name="Pukall R."/>
            <person name="Lapidus A."/>
            <person name="Glavina Del Rio T."/>
            <person name="Copeland A."/>
            <person name="Tice H."/>
            <person name="Cheng J.-F."/>
            <person name="Lucas S."/>
            <person name="Chen F."/>
            <person name="Nolan M."/>
            <person name="LaButti K."/>
            <person name="Pati A."/>
            <person name="Ivanova N."/>
            <person name="Mavrommatis K."/>
            <person name="Mikhailova N."/>
            <person name="Pitluck S."/>
            <person name="Bruce D."/>
            <person name="Goodwin L."/>
            <person name="Land M."/>
            <person name="Hauser L."/>
            <person name="Chang Y.-J."/>
            <person name="Jeffries C.D."/>
            <person name="Chen A."/>
            <person name="Palaniappan K."/>
            <person name="Chain P."/>
            <person name="Rohde M."/>
            <person name="Goeker M."/>
            <person name="Bristow J."/>
            <person name="Eisen J.A."/>
            <person name="Markowitz V."/>
            <person name="Hugenholtz P."/>
            <person name="Kyrpides N.C."/>
            <person name="Klenk H.-P."/>
            <person name="Brettin T."/>
        </authorList>
    </citation>
    <scope>NUCLEOTIDE SEQUENCE [LARGE SCALE GENOMIC DNA]</scope>
    <source>
        <strain evidence="15">DSM 17836 / JCM 10339 / NBRC 14399</strain>
    </source>
</reference>
<evidence type="ECO:0000256" key="12">
    <source>
        <dbReference type="ARBA" id="ARBA00047973"/>
    </source>
</evidence>
<dbReference type="KEGG" id="kfl:Kfla_4533"/>
<protein>
    <recommendedName>
        <fullName evidence="7">Putative 4-hydroxy-4-methyl-2-oxoglutarate aldolase</fullName>
        <ecNumber evidence="6">4.1.1.112</ecNumber>
        <ecNumber evidence="5">4.1.3.17</ecNumber>
    </recommendedName>
    <alternativeName>
        <fullName evidence="11">Oxaloacetate decarboxylase</fullName>
    </alternativeName>
    <alternativeName>
        <fullName evidence="9">Regulator of ribonuclease activity homolog</fullName>
    </alternativeName>
    <alternativeName>
        <fullName evidence="10">RraA-like protein</fullName>
    </alternativeName>
</protein>
<dbReference type="HOGENOM" id="CLU_072626_3_0_11"/>
<dbReference type="GO" id="GO:0046872">
    <property type="term" value="F:metal ion binding"/>
    <property type="evidence" value="ECO:0007669"/>
    <property type="project" value="UniProtKB-KW"/>
</dbReference>
<comment type="similarity">
    <text evidence="3">Belongs to the class II aldolase/RraA-like family.</text>
</comment>
<dbReference type="CDD" id="cd16841">
    <property type="entry name" value="RraA_family"/>
    <property type="match status" value="1"/>
</dbReference>
<comment type="cofactor">
    <cofactor evidence="13">
        <name>Mg(2+)</name>
        <dbReference type="ChEBI" id="CHEBI:18420"/>
    </cofactor>
</comment>
<dbReference type="Pfam" id="PF03737">
    <property type="entry name" value="RraA-like"/>
    <property type="match status" value="1"/>
</dbReference>
<keyword evidence="13" id="KW-0479">Metal-binding</keyword>
<evidence type="ECO:0000256" key="1">
    <source>
        <dbReference type="ARBA" id="ARBA00001342"/>
    </source>
</evidence>
<comment type="subunit">
    <text evidence="4">Homotrimer.</text>
</comment>
<dbReference type="STRING" id="479435.Kfla_4533"/>
<dbReference type="OrthoDB" id="943692at2"/>
<dbReference type="EC" id="4.1.3.17" evidence="5"/>
<dbReference type="InterPro" id="IPR036704">
    <property type="entry name" value="RraA/RraA-like_sf"/>
</dbReference>
<name>D2PXV4_KRIFD</name>
<evidence type="ECO:0000256" key="6">
    <source>
        <dbReference type="ARBA" id="ARBA00012947"/>
    </source>
</evidence>
<keyword evidence="14" id="KW-0489">Methyltransferase</keyword>
<evidence type="ECO:0000256" key="8">
    <source>
        <dbReference type="ARBA" id="ARBA00025046"/>
    </source>
</evidence>
<dbReference type="EC" id="4.1.1.112" evidence="6"/>
<dbReference type="eggNOG" id="COG0684">
    <property type="taxonomic scope" value="Bacteria"/>
</dbReference>
<feature type="binding site" evidence="13">
    <location>
        <position position="119"/>
    </location>
    <ligand>
        <name>Mg(2+)</name>
        <dbReference type="ChEBI" id="CHEBI:18420"/>
    </ligand>
</feature>
<dbReference type="PANTHER" id="PTHR33254:SF4">
    <property type="entry name" value="4-HYDROXY-4-METHYL-2-OXOGLUTARATE ALDOLASE 3-RELATED"/>
    <property type="match status" value="1"/>
</dbReference>
<evidence type="ECO:0000256" key="13">
    <source>
        <dbReference type="PIRSR" id="PIRSR605493-1"/>
    </source>
</evidence>
<evidence type="ECO:0000256" key="5">
    <source>
        <dbReference type="ARBA" id="ARBA00012213"/>
    </source>
</evidence>
<dbReference type="EMBL" id="CP001736">
    <property type="protein sequence ID" value="ADB33560.1"/>
    <property type="molecule type" value="Genomic_DNA"/>
</dbReference>
<comment type="catalytic activity">
    <reaction evidence="1">
        <text>4-hydroxy-4-methyl-2-oxoglutarate = 2 pyruvate</text>
        <dbReference type="Rhea" id="RHEA:22748"/>
        <dbReference type="ChEBI" id="CHEBI:15361"/>
        <dbReference type="ChEBI" id="CHEBI:58276"/>
        <dbReference type="EC" id="4.1.3.17"/>
    </reaction>
</comment>
<evidence type="ECO:0000256" key="10">
    <source>
        <dbReference type="ARBA" id="ARBA00030169"/>
    </source>
</evidence>
<evidence type="ECO:0000256" key="7">
    <source>
        <dbReference type="ARBA" id="ARBA00016549"/>
    </source>
</evidence>
<comment type="function">
    <text evidence="8">Catalyzes the aldol cleavage of 4-hydroxy-4-methyl-2-oxoglutarate (HMG) into 2 molecules of pyruvate. Also contains a secondary oxaloacetate (OAA) decarboxylase activity due to the common pyruvate enolate transition state formed following C-C bond cleavage in the retro-aldol and decarboxylation reactions.</text>
</comment>
<dbReference type="InterPro" id="IPR005493">
    <property type="entry name" value="RraA/RraA-like"/>
</dbReference>
<dbReference type="GO" id="GO:0008948">
    <property type="term" value="F:oxaloacetate decarboxylase activity"/>
    <property type="evidence" value="ECO:0007669"/>
    <property type="project" value="UniProtKB-EC"/>
</dbReference>
<proteinExistence type="inferred from homology"/>
<dbReference type="RefSeq" id="WP_012922114.1">
    <property type="nucleotide sequence ID" value="NC_013729.1"/>
</dbReference>
<evidence type="ECO:0000256" key="3">
    <source>
        <dbReference type="ARBA" id="ARBA00008621"/>
    </source>
</evidence>
<dbReference type="SUPFAM" id="SSF89562">
    <property type="entry name" value="RraA-like"/>
    <property type="match status" value="1"/>
</dbReference>
<comment type="catalytic activity">
    <reaction evidence="12">
        <text>oxaloacetate + H(+) = pyruvate + CO2</text>
        <dbReference type="Rhea" id="RHEA:15641"/>
        <dbReference type="ChEBI" id="CHEBI:15361"/>
        <dbReference type="ChEBI" id="CHEBI:15378"/>
        <dbReference type="ChEBI" id="CHEBI:16452"/>
        <dbReference type="ChEBI" id="CHEBI:16526"/>
        <dbReference type="EC" id="4.1.1.112"/>
    </reaction>
</comment>
<sequence length="218" mass="22496">MNAFHGNELTSALVADALDTFGLRHQCLGPGLAPVRSESANPTCLVGPAFTLLAQAAAHPNPASPYQGLLEGMDHVSAGAVVVFATGNSAAAAVWGELITAACQHKAVAGAVTDGFVRDAQALAQSGFPVFNRGSVPYDSKGRLDVVAHQVPIEIDGVRVVPGDLIVADTDGVVVVPQQVVPRLTRAVEAKQAAEHDVRASVARGSTLRQAFDQHGVL</sequence>
<dbReference type="GO" id="GO:0047443">
    <property type="term" value="F:4-hydroxy-4-methyl-2-oxoglutarate aldolase activity"/>
    <property type="evidence" value="ECO:0007669"/>
    <property type="project" value="UniProtKB-EC"/>
</dbReference>
<dbReference type="GO" id="GO:0008168">
    <property type="term" value="F:methyltransferase activity"/>
    <property type="evidence" value="ECO:0007669"/>
    <property type="project" value="UniProtKB-KW"/>
</dbReference>